<protein>
    <submittedName>
        <fullName evidence="1">Uncharacterized protein</fullName>
    </submittedName>
</protein>
<evidence type="ECO:0000313" key="2">
    <source>
        <dbReference type="Proteomes" id="UP000499080"/>
    </source>
</evidence>
<comment type="caution">
    <text evidence="1">The sequence shown here is derived from an EMBL/GenBank/DDBJ whole genome shotgun (WGS) entry which is preliminary data.</text>
</comment>
<sequence>MFADVKCTDRTPPHAPEAITATVPVGWAWDNVICTGEYTLANQMARVFFFEQFIKIVLTTNQPRTVSVEIIFRNESRAIAVERTINPKLVSRQ</sequence>
<evidence type="ECO:0000313" key="1">
    <source>
        <dbReference type="EMBL" id="GBN74961.1"/>
    </source>
</evidence>
<gene>
    <name evidence="1" type="ORF">AVEN_46174_1</name>
</gene>
<keyword evidence="2" id="KW-1185">Reference proteome</keyword>
<dbReference type="EMBL" id="BGPR01017052">
    <property type="protein sequence ID" value="GBN74961.1"/>
    <property type="molecule type" value="Genomic_DNA"/>
</dbReference>
<dbReference type="Proteomes" id="UP000499080">
    <property type="component" value="Unassembled WGS sequence"/>
</dbReference>
<dbReference type="AlphaFoldDB" id="A0A4Y2RH38"/>
<name>A0A4Y2RH38_ARAVE</name>
<accession>A0A4Y2RH38</accession>
<reference evidence="1 2" key="1">
    <citation type="journal article" date="2019" name="Sci. Rep.">
        <title>Orb-weaving spider Araneus ventricosus genome elucidates the spidroin gene catalogue.</title>
        <authorList>
            <person name="Kono N."/>
            <person name="Nakamura H."/>
            <person name="Ohtoshi R."/>
            <person name="Moran D.A.P."/>
            <person name="Shinohara A."/>
            <person name="Yoshida Y."/>
            <person name="Fujiwara M."/>
            <person name="Mori M."/>
            <person name="Tomita M."/>
            <person name="Arakawa K."/>
        </authorList>
    </citation>
    <scope>NUCLEOTIDE SEQUENCE [LARGE SCALE GENOMIC DNA]</scope>
</reference>
<organism evidence="1 2">
    <name type="scientific">Araneus ventricosus</name>
    <name type="common">Orbweaver spider</name>
    <name type="synonym">Epeira ventricosa</name>
    <dbReference type="NCBI Taxonomy" id="182803"/>
    <lineage>
        <taxon>Eukaryota</taxon>
        <taxon>Metazoa</taxon>
        <taxon>Ecdysozoa</taxon>
        <taxon>Arthropoda</taxon>
        <taxon>Chelicerata</taxon>
        <taxon>Arachnida</taxon>
        <taxon>Araneae</taxon>
        <taxon>Araneomorphae</taxon>
        <taxon>Entelegynae</taxon>
        <taxon>Araneoidea</taxon>
        <taxon>Araneidae</taxon>
        <taxon>Araneus</taxon>
    </lineage>
</organism>
<proteinExistence type="predicted"/>